<evidence type="ECO:0000313" key="2">
    <source>
        <dbReference type="Proteomes" id="UP000286113"/>
    </source>
</evidence>
<organism evidence="1 2">
    <name type="scientific">Segatella copri</name>
    <dbReference type="NCBI Taxonomy" id="165179"/>
    <lineage>
        <taxon>Bacteria</taxon>
        <taxon>Pseudomonadati</taxon>
        <taxon>Bacteroidota</taxon>
        <taxon>Bacteroidia</taxon>
        <taxon>Bacteroidales</taxon>
        <taxon>Prevotellaceae</taxon>
        <taxon>Segatella</taxon>
    </lineage>
</organism>
<reference evidence="1 2" key="1">
    <citation type="submission" date="2018-08" db="EMBL/GenBank/DDBJ databases">
        <title>A genome reference for cultivated species of the human gut microbiota.</title>
        <authorList>
            <person name="Zou Y."/>
            <person name="Xue W."/>
            <person name="Luo G."/>
        </authorList>
    </citation>
    <scope>NUCLEOTIDE SEQUENCE [LARGE SCALE GENOMIC DNA]</scope>
    <source>
        <strain evidence="1 2">AF22-1</strain>
    </source>
</reference>
<gene>
    <name evidence="1" type="ORF">DWX90_08380</name>
</gene>
<protein>
    <submittedName>
        <fullName evidence="1">Uncharacterized protein</fullName>
    </submittedName>
</protein>
<evidence type="ECO:0000313" key="1">
    <source>
        <dbReference type="EMBL" id="RGS46941.1"/>
    </source>
</evidence>
<dbReference type="Proteomes" id="UP000286113">
    <property type="component" value="Unassembled WGS sequence"/>
</dbReference>
<name>A0AA92TLQ8_9BACT</name>
<dbReference type="EMBL" id="QRVN01000015">
    <property type="protein sequence ID" value="RGS46941.1"/>
    <property type="molecule type" value="Genomic_DNA"/>
</dbReference>
<accession>A0AA92TLQ8</accession>
<comment type="caution">
    <text evidence="1">The sequence shown here is derived from an EMBL/GenBank/DDBJ whole genome shotgun (WGS) entry which is preliminary data.</text>
</comment>
<dbReference type="AlphaFoldDB" id="A0AA92TLQ8"/>
<proteinExistence type="predicted"/>
<sequence length="77" mass="8603">MTVITRTINFIRKAVKGEKGSVLEVRSCGIPAAMDTDSKRVEKVKSGRMLSYIMAIAIPASRRTSRLQIIIRDLQLI</sequence>